<accession>A0A2N9H8F0</accession>
<organism evidence="3">
    <name type="scientific">Fagus sylvatica</name>
    <name type="common">Beechnut</name>
    <dbReference type="NCBI Taxonomy" id="28930"/>
    <lineage>
        <taxon>Eukaryota</taxon>
        <taxon>Viridiplantae</taxon>
        <taxon>Streptophyta</taxon>
        <taxon>Embryophyta</taxon>
        <taxon>Tracheophyta</taxon>
        <taxon>Spermatophyta</taxon>
        <taxon>Magnoliopsida</taxon>
        <taxon>eudicotyledons</taxon>
        <taxon>Gunneridae</taxon>
        <taxon>Pentapetalae</taxon>
        <taxon>rosids</taxon>
        <taxon>fabids</taxon>
        <taxon>Fagales</taxon>
        <taxon>Fagaceae</taxon>
        <taxon>Fagus</taxon>
    </lineage>
</organism>
<protein>
    <recommendedName>
        <fullName evidence="2">Reverse transcriptase Ty1/copia-type domain-containing protein</fullName>
    </recommendedName>
</protein>
<evidence type="ECO:0000259" key="2">
    <source>
        <dbReference type="Pfam" id="PF07727"/>
    </source>
</evidence>
<name>A0A2N9H8F0_FAGSY</name>
<feature type="compositionally biased region" description="Polar residues" evidence="1">
    <location>
        <begin position="229"/>
        <end position="245"/>
    </location>
</feature>
<evidence type="ECO:0000313" key="3">
    <source>
        <dbReference type="EMBL" id="SPD08372.1"/>
    </source>
</evidence>
<evidence type="ECO:0000256" key="1">
    <source>
        <dbReference type="SAM" id="MobiDB-lite"/>
    </source>
</evidence>
<proteinExistence type="predicted"/>
<dbReference type="PANTHER" id="PTHR47481">
    <property type="match status" value="1"/>
</dbReference>
<gene>
    <name evidence="3" type="ORF">FSB_LOCUS36254</name>
</gene>
<dbReference type="EMBL" id="OIVN01003038">
    <property type="protein sequence ID" value="SPD08372.1"/>
    <property type="molecule type" value="Genomic_DNA"/>
</dbReference>
<dbReference type="Pfam" id="PF14223">
    <property type="entry name" value="Retrotran_gag_2"/>
    <property type="match status" value="1"/>
</dbReference>
<dbReference type="InterPro" id="IPR013103">
    <property type="entry name" value="RVT_2"/>
</dbReference>
<reference evidence="3" key="1">
    <citation type="submission" date="2018-02" db="EMBL/GenBank/DDBJ databases">
        <authorList>
            <person name="Cohen D.B."/>
            <person name="Kent A.D."/>
        </authorList>
    </citation>
    <scope>NUCLEOTIDE SEQUENCE</scope>
</reference>
<dbReference type="AlphaFoldDB" id="A0A2N9H8F0"/>
<dbReference type="PANTHER" id="PTHR47481:SF35">
    <property type="entry name" value="ZINC FINGER, CCHC-TYPE-RELATED"/>
    <property type="match status" value="1"/>
</dbReference>
<dbReference type="SUPFAM" id="SSF56672">
    <property type="entry name" value="DNA/RNA polymerases"/>
    <property type="match status" value="1"/>
</dbReference>
<dbReference type="InterPro" id="IPR043502">
    <property type="entry name" value="DNA/RNA_pol_sf"/>
</dbReference>
<feature type="region of interest" description="Disordered" evidence="1">
    <location>
        <begin position="202"/>
        <end position="249"/>
    </location>
</feature>
<feature type="domain" description="Reverse transcriptase Ty1/copia-type" evidence="2">
    <location>
        <begin position="537"/>
        <end position="696"/>
    </location>
</feature>
<dbReference type="Pfam" id="PF07727">
    <property type="entry name" value="RVT_2"/>
    <property type="match status" value="1"/>
</dbReference>
<sequence>MIHMVTIKLSSSNYLLWKSQLLPLLESQSLLGHVDGTLVLPPPFDPPTSQTPNPKHLAWKATDQRLLSLLLSSLTEEAMAEAVGLSTSREVWTALENTFSHRSKAREICLKDDLQLMKRGTRPVIAYTRAFKALCDQLHAIDRPVDGTNKVHWFLRGLGPDFSSFSTAQMAQTPLPCFPDLVSKAENFELFQKSLESSVPSATAFTASRGSSQRGGGSSRYRHGRRNGPSHNSSSHGQGRAQPSQGHRPPRCQICCLEGHYADRCKQRYDLHQHDPSAHLAEAFNALCSVSGTEASDWFLDIGASAHMTPAHSTLDQSTTYMGNDCVIVGNGASLPITHTAPLTKDSVVLTLPPLGYISPAMLNLMRLTFPSSIPLRLNPYPPSNFQIFWNSSLPPTDMLPSSPAPHSQHIPQSGSNPCDILHSDAFSSHAYMSQSRYFQNSPPGKSCSLGILPVFSLPYLHPLSPKGFKSAAKNLAWLAAMDEEIQALQTNRTWILVPRPANTNIVGSKWVFRTKYLPDGSIERLKARLVAKGYTQNAFLNGHLTEFVYMEQPPGYIDPRYPNHVCQLKKALYGLKQAPRAWFQRFSSFLIQLGFSCSRADTSLFVFHKHSDIIYLLLYVDDIIITGNNSSLLDSFTRKLNSEFATKDLGSLSYFLGLEATPTTDGLFISQLKYALDILTRAQLLDNKPVHTPMVVSQHLSSDCPLFSDPTLYRSLVGALQYLTIMRPDIAYAVNSVSQFLHSPTEDHFLAVKRILRYVKGTLHFGLTFHPSDAPGALIAYSDVD</sequence>